<dbReference type="AlphaFoldDB" id="A0A382K7Y5"/>
<evidence type="ECO:0000313" key="6">
    <source>
        <dbReference type="EMBL" id="SVC19785.1"/>
    </source>
</evidence>
<evidence type="ECO:0000256" key="1">
    <source>
        <dbReference type="ARBA" id="ARBA00022448"/>
    </source>
</evidence>
<dbReference type="PANTHER" id="PTHR37838">
    <property type="entry name" value="NA(+)-TRANSLOCATING NADH-QUINONE REDUCTASE SUBUNIT C"/>
    <property type="match status" value="1"/>
</dbReference>
<keyword evidence="2" id="KW-0597">Phosphoprotein</keyword>
<dbReference type="EMBL" id="UINC01078578">
    <property type="protein sequence ID" value="SVC19785.1"/>
    <property type="molecule type" value="Genomic_DNA"/>
</dbReference>
<evidence type="ECO:0000256" key="2">
    <source>
        <dbReference type="ARBA" id="ARBA00022553"/>
    </source>
</evidence>
<dbReference type="GO" id="GO:0016020">
    <property type="term" value="C:membrane"/>
    <property type="evidence" value="ECO:0007669"/>
    <property type="project" value="InterPro"/>
</dbReference>
<name>A0A382K7Y5_9ZZZZ</name>
<dbReference type="GO" id="GO:0016655">
    <property type="term" value="F:oxidoreductase activity, acting on NAD(P)H, quinone or similar compound as acceptor"/>
    <property type="evidence" value="ECO:0007669"/>
    <property type="project" value="InterPro"/>
</dbReference>
<gene>
    <name evidence="6" type="ORF">METZ01_LOCUS272639</name>
</gene>
<organism evidence="6">
    <name type="scientific">marine metagenome</name>
    <dbReference type="NCBI Taxonomy" id="408172"/>
    <lineage>
        <taxon>unclassified sequences</taxon>
        <taxon>metagenomes</taxon>
        <taxon>ecological metagenomes</taxon>
    </lineage>
</organism>
<evidence type="ECO:0000256" key="5">
    <source>
        <dbReference type="SAM" id="MobiDB-lite"/>
    </source>
</evidence>
<feature type="non-terminal residue" evidence="6">
    <location>
        <position position="149"/>
    </location>
</feature>
<sequence length="149" mass="16044">VCVVCAIFVSSSAVALRDRQEANALLDMQRNVLVAAGLAVSDEVLSPEEVTSRFSQIRQIVIELETGEATDIDPSTFDPRTAEVDPEQSRLAPPNNAGLSRVATHALVYEIRDTNDALESVILPVHGLGLWGILYGFVALDADLDTIRG</sequence>
<dbReference type="InterPro" id="IPR010204">
    <property type="entry name" value="NqrC"/>
</dbReference>
<dbReference type="PANTHER" id="PTHR37838:SF1">
    <property type="entry name" value="NA(+)-TRANSLOCATING NADH-QUINONE REDUCTASE SUBUNIT C"/>
    <property type="match status" value="1"/>
</dbReference>
<keyword evidence="1" id="KW-0813">Transport</keyword>
<dbReference type="GO" id="GO:0010181">
    <property type="term" value="F:FMN binding"/>
    <property type="evidence" value="ECO:0007669"/>
    <property type="project" value="InterPro"/>
</dbReference>
<keyword evidence="3" id="KW-0285">Flavoprotein</keyword>
<protein>
    <submittedName>
        <fullName evidence="6">Uncharacterized protein</fullName>
    </submittedName>
</protein>
<accession>A0A382K7Y5</accession>
<dbReference type="GO" id="GO:0006814">
    <property type="term" value="P:sodium ion transport"/>
    <property type="evidence" value="ECO:0007669"/>
    <property type="project" value="InterPro"/>
</dbReference>
<feature type="non-terminal residue" evidence="6">
    <location>
        <position position="1"/>
    </location>
</feature>
<evidence type="ECO:0000256" key="3">
    <source>
        <dbReference type="ARBA" id="ARBA00022630"/>
    </source>
</evidence>
<feature type="region of interest" description="Disordered" evidence="5">
    <location>
        <begin position="72"/>
        <end position="97"/>
    </location>
</feature>
<proteinExistence type="predicted"/>
<reference evidence="6" key="1">
    <citation type="submission" date="2018-05" db="EMBL/GenBank/DDBJ databases">
        <authorList>
            <person name="Lanie J.A."/>
            <person name="Ng W.-L."/>
            <person name="Kazmierczak K.M."/>
            <person name="Andrzejewski T.M."/>
            <person name="Davidsen T.M."/>
            <person name="Wayne K.J."/>
            <person name="Tettelin H."/>
            <person name="Glass J.I."/>
            <person name="Rusch D."/>
            <person name="Podicherti R."/>
            <person name="Tsui H.-C.T."/>
            <person name="Winkler M.E."/>
        </authorList>
    </citation>
    <scope>NUCLEOTIDE SEQUENCE</scope>
</reference>
<keyword evidence="4" id="KW-0288">FMN</keyword>
<evidence type="ECO:0000256" key="4">
    <source>
        <dbReference type="ARBA" id="ARBA00022643"/>
    </source>
</evidence>